<name>A0A7U6J3J8_VIBAN</name>
<reference evidence="2 3" key="1">
    <citation type="submission" date="2018-12" db="EMBL/GenBank/DDBJ databases">
        <title>Characterization and Draft Genome of Vibrio anguillarum J360 Marine Pathogen Isolated from an Outbreak in Lumpfish (Cyclopterus lumpus).</title>
        <authorList>
            <person name="Vasquez J.I."/>
            <person name="Cao T."/>
            <person name="Chakraborty S."/>
            <person name="Gnanagobal H."/>
            <person name="Wescot J."/>
            <person name="Boyce D."/>
            <person name="Santander J."/>
        </authorList>
    </citation>
    <scope>NUCLEOTIDE SEQUENCE [LARGE SCALE GENOMIC DNA]</scope>
    <source>
        <strain evidence="2 3">J360</strain>
    </source>
</reference>
<organism evidence="2 3">
    <name type="scientific">Vibrio anguillarum</name>
    <name type="common">Listonella anguillarum</name>
    <dbReference type="NCBI Taxonomy" id="55601"/>
    <lineage>
        <taxon>Bacteria</taxon>
        <taxon>Pseudomonadati</taxon>
        <taxon>Pseudomonadota</taxon>
        <taxon>Gammaproteobacteria</taxon>
        <taxon>Vibrionales</taxon>
        <taxon>Vibrionaceae</taxon>
        <taxon>Vibrio</taxon>
    </lineage>
</organism>
<evidence type="ECO:0000313" key="2">
    <source>
        <dbReference type="EMBL" id="AZS26193.1"/>
    </source>
</evidence>
<feature type="chain" id="PRO_5030851991" evidence="1">
    <location>
        <begin position="23"/>
        <end position="113"/>
    </location>
</feature>
<evidence type="ECO:0000256" key="1">
    <source>
        <dbReference type="SAM" id="SignalP"/>
    </source>
</evidence>
<protein>
    <submittedName>
        <fullName evidence="2">Uncharacterized protein</fullName>
    </submittedName>
</protein>
<dbReference type="AlphaFoldDB" id="A0A7U6J3J8"/>
<keyword evidence="1" id="KW-0732">Signal</keyword>
<sequence>MKKICVVIISLVIVVFCSKGYADDSENNPVAQSIKQQTLKALKKYRSKLDGYCDVMIEMKHVQSYAEIVGVGTNGDYQICAKAKSKIKIGKKFKYKVPEKYSMRPMIPRGVLI</sequence>
<dbReference type="Proteomes" id="UP000256923">
    <property type="component" value="Chromosome 1"/>
</dbReference>
<accession>A0A7U6J3J8</accession>
<evidence type="ECO:0000313" key="3">
    <source>
        <dbReference type="Proteomes" id="UP000256923"/>
    </source>
</evidence>
<dbReference type="RefSeq" id="WP_116285035.1">
    <property type="nucleotide sequence ID" value="NZ_CP034672.1"/>
</dbReference>
<proteinExistence type="predicted"/>
<feature type="signal peptide" evidence="1">
    <location>
        <begin position="1"/>
        <end position="22"/>
    </location>
</feature>
<gene>
    <name evidence="2" type="ORF">DYL72_14855</name>
</gene>
<dbReference type="EMBL" id="CP034672">
    <property type="protein sequence ID" value="AZS26193.1"/>
    <property type="molecule type" value="Genomic_DNA"/>
</dbReference>